<dbReference type="Proteomes" id="UP000175679">
    <property type="component" value="Unassembled WGS sequence"/>
</dbReference>
<dbReference type="GO" id="GO:0042586">
    <property type="term" value="F:peptide deformylase activity"/>
    <property type="evidence" value="ECO:0007669"/>
    <property type="project" value="UniProtKB-UniRule"/>
</dbReference>
<name>A0A1E7QJU4_WOLPI</name>
<dbReference type="NCBIfam" id="TIGR00079">
    <property type="entry name" value="pept_deformyl"/>
    <property type="match status" value="1"/>
</dbReference>
<reference evidence="3 4" key="1">
    <citation type="submission" date="2016-09" db="EMBL/GenBank/DDBJ databases">
        <title>Genomic evidence for plant-parasitic nematodes as the earliest Wolbachia hosts.</title>
        <authorList>
            <person name="Brown A.M."/>
            <person name="Wasala S.K."/>
            <person name="Howe D.K."/>
            <person name="Peetz A.B."/>
            <person name="Zasada I.A."/>
            <person name="Denver D.R."/>
        </authorList>
    </citation>
    <scope>NUCLEOTIDE SEQUENCE [LARGE SCALE GENOMIC DNA]</scope>
    <source>
        <strain evidence="4">wPpe</strain>
    </source>
</reference>
<dbReference type="EC" id="3.5.1.88" evidence="2"/>
<protein>
    <recommendedName>
        <fullName evidence="2">Peptide deformylase</fullName>
        <shortName evidence="2">PDF</shortName>
        <ecNumber evidence="2">3.5.1.88</ecNumber>
    </recommendedName>
    <alternativeName>
        <fullName evidence="2">Polypeptide deformylase</fullName>
    </alternativeName>
</protein>
<dbReference type="CDD" id="cd00487">
    <property type="entry name" value="Pep_deformylase"/>
    <property type="match status" value="1"/>
</dbReference>
<dbReference type="AlphaFoldDB" id="A0A1E7QJU4"/>
<sequence length="184" mass="20912">MSKLPIIIVPDERLVTHSREVTAITDEIKELVDNMFETMYSADGIGLSAVQVGVLERIFIIDIKSDTALSDDNIEDKSGYQATGKSMTIINPEIVELSEEQIVLTEGCLSIPGQAYKIKRPKYLTLKYKDIDNTEQIIKATGWLARGIQHEFDHLNGILYIKYLSKLKYDMAIKKAQKVKRQYE</sequence>
<keyword evidence="2" id="KW-0408">Iron</keyword>
<dbReference type="InterPro" id="IPR023635">
    <property type="entry name" value="Peptide_deformylase"/>
</dbReference>
<comment type="function">
    <text evidence="2">Removes the formyl group from the N-terminal Met of newly synthesized proteins. Requires at least a dipeptide for an efficient rate of reaction. N-terminal L-methionine is a prerequisite for activity but the enzyme has broad specificity at other positions.</text>
</comment>
<gene>
    <name evidence="2" type="primary">def</name>
    <name evidence="3" type="ORF">BIY23_02665</name>
</gene>
<dbReference type="RefSeq" id="WP_070065076.1">
    <property type="nucleotide sequence ID" value="NZ_MJMG01000006.1"/>
</dbReference>
<accession>A0A1E7QJU4</accession>
<feature type="binding site" evidence="2">
    <location>
        <position position="154"/>
    </location>
    <ligand>
        <name>Fe cation</name>
        <dbReference type="ChEBI" id="CHEBI:24875"/>
    </ligand>
</feature>
<organism evidence="3 4">
    <name type="scientific">Wolbachia pipientis</name>
    <dbReference type="NCBI Taxonomy" id="955"/>
    <lineage>
        <taxon>Bacteria</taxon>
        <taxon>Pseudomonadati</taxon>
        <taxon>Pseudomonadota</taxon>
        <taxon>Alphaproteobacteria</taxon>
        <taxon>Rickettsiales</taxon>
        <taxon>Anaplasmataceae</taxon>
        <taxon>Wolbachieae</taxon>
        <taxon>Wolbachia</taxon>
    </lineage>
</organism>
<evidence type="ECO:0000256" key="1">
    <source>
        <dbReference type="ARBA" id="ARBA00010759"/>
    </source>
</evidence>
<dbReference type="Pfam" id="PF01327">
    <property type="entry name" value="Pep_deformylase"/>
    <property type="match status" value="1"/>
</dbReference>
<dbReference type="OrthoDB" id="9804313at2"/>
<feature type="active site" evidence="2">
    <location>
        <position position="151"/>
    </location>
</feature>
<dbReference type="Gene3D" id="3.90.45.10">
    <property type="entry name" value="Peptide deformylase"/>
    <property type="match status" value="1"/>
</dbReference>
<dbReference type="GO" id="GO:0006412">
    <property type="term" value="P:translation"/>
    <property type="evidence" value="ECO:0007669"/>
    <property type="project" value="UniProtKB-UniRule"/>
</dbReference>
<evidence type="ECO:0000313" key="3">
    <source>
        <dbReference type="EMBL" id="OEY86745.1"/>
    </source>
</evidence>
<comment type="cofactor">
    <cofactor evidence="2">
        <name>Fe(2+)</name>
        <dbReference type="ChEBI" id="CHEBI:29033"/>
    </cofactor>
    <text evidence="2">Binds 1 Fe(2+) ion.</text>
</comment>
<dbReference type="NCBIfam" id="NF001159">
    <property type="entry name" value="PRK00150.1-3"/>
    <property type="match status" value="1"/>
</dbReference>
<feature type="binding site" evidence="2">
    <location>
        <position position="150"/>
    </location>
    <ligand>
        <name>Fe cation</name>
        <dbReference type="ChEBI" id="CHEBI:24875"/>
    </ligand>
</feature>
<feature type="binding site" evidence="2">
    <location>
        <position position="108"/>
    </location>
    <ligand>
        <name>Fe cation</name>
        <dbReference type="ChEBI" id="CHEBI:24875"/>
    </ligand>
</feature>
<keyword evidence="2" id="KW-0479">Metal-binding</keyword>
<comment type="similarity">
    <text evidence="1 2">Belongs to the polypeptide deformylase family.</text>
</comment>
<dbReference type="PRINTS" id="PR01576">
    <property type="entry name" value="PDEFORMYLASE"/>
</dbReference>
<dbReference type="HAMAP" id="MF_00163">
    <property type="entry name" value="Pep_deformylase"/>
    <property type="match status" value="1"/>
</dbReference>
<keyword evidence="2" id="KW-0648">Protein biosynthesis</keyword>
<dbReference type="EMBL" id="MJMG01000006">
    <property type="protein sequence ID" value="OEY86745.1"/>
    <property type="molecule type" value="Genomic_DNA"/>
</dbReference>
<dbReference type="SUPFAM" id="SSF56420">
    <property type="entry name" value="Peptide deformylase"/>
    <property type="match status" value="1"/>
</dbReference>
<comment type="caution">
    <text evidence="3">The sequence shown here is derived from an EMBL/GenBank/DDBJ whole genome shotgun (WGS) entry which is preliminary data.</text>
</comment>
<comment type="catalytic activity">
    <reaction evidence="2">
        <text>N-terminal N-formyl-L-methionyl-[peptide] + H2O = N-terminal L-methionyl-[peptide] + formate</text>
        <dbReference type="Rhea" id="RHEA:24420"/>
        <dbReference type="Rhea" id="RHEA-COMP:10639"/>
        <dbReference type="Rhea" id="RHEA-COMP:10640"/>
        <dbReference type="ChEBI" id="CHEBI:15377"/>
        <dbReference type="ChEBI" id="CHEBI:15740"/>
        <dbReference type="ChEBI" id="CHEBI:49298"/>
        <dbReference type="ChEBI" id="CHEBI:64731"/>
        <dbReference type="EC" id="3.5.1.88"/>
    </reaction>
</comment>
<dbReference type="GO" id="GO:0046872">
    <property type="term" value="F:metal ion binding"/>
    <property type="evidence" value="ECO:0007669"/>
    <property type="project" value="UniProtKB-KW"/>
</dbReference>
<dbReference type="PANTHER" id="PTHR10458:SF22">
    <property type="entry name" value="PEPTIDE DEFORMYLASE"/>
    <property type="match status" value="1"/>
</dbReference>
<proteinExistence type="inferred from homology"/>
<keyword evidence="4" id="KW-1185">Reference proteome</keyword>
<dbReference type="PIRSF" id="PIRSF004749">
    <property type="entry name" value="Pep_def"/>
    <property type="match status" value="1"/>
</dbReference>
<dbReference type="PANTHER" id="PTHR10458">
    <property type="entry name" value="PEPTIDE DEFORMYLASE"/>
    <property type="match status" value="1"/>
</dbReference>
<evidence type="ECO:0000256" key="2">
    <source>
        <dbReference type="HAMAP-Rule" id="MF_00163"/>
    </source>
</evidence>
<dbReference type="InterPro" id="IPR036821">
    <property type="entry name" value="Peptide_deformylase_sf"/>
</dbReference>
<evidence type="ECO:0000313" key="4">
    <source>
        <dbReference type="Proteomes" id="UP000175679"/>
    </source>
</evidence>
<keyword evidence="2" id="KW-0378">Hydrolase</keyword>